<dbReference type="SUPFAM" id="SSF64288">
    <property type="entry name" value="Chorismate lyase-like"/>
    <property type="match status" value="1"/>
</dbReference>
<dbReference type="InterPro" id="IPR000524">
    <property type="entry name" value="Tscrpt_reg_HTH_GntR"/>
</dbReference>
<dbReference type="SMART" id="SM00345">
    <property type="entry name" value="HTH_GNTR"/>
    <property type="match status" value="1"/>
</dbReference>
<protein>
    <submittedName>
        <fullName evidence="5">GntR family transcriptional regulator</fullName>
    </submittedName>
</protein>
<dbReference type="InterPro" id="IPR011663">
    <property type="entry name" value="UTRA"/>
</dbReference>
<organism evidence="5 6">
    <name type="scientific">Streptomyces chengmaiensis</name>
    <dbReference type="NCBI Taxonomy" id="3040919"/>
    <lineage>
        <taxon>Bacteria</taxon>
        <taxon>Bacillati</taxon>
        <taxon>Actinomycetota</taxon>
        <taxon>Actinomycetes</taxon>
        <taxon>Kitasatosporales</taxon>
        <taxon>Streptomycetaceae</taxon>
        <taxon>Streptomyces</taxon>
    </lineage>
</organism>
<evidence type="ECO:0000259" key="4">
    <source>
        <dbReference type="PROSITE" id="PS50949"/>
    </source>
</evidence>
<dbReference type="SUPFAM" id="SSF46785">
    <property type="entry name" value="Winged helix' DNA-binding domain"/>
    <property type="match status" value="1"/>
</dbReference>
<comment type="caution">
    <text evidence="5">The sequence shown here is derived from an EMBL/GenBank/DDBJ whole genome shotgun (WGS) entry which is preliminary data.</text>
</comment>
<evidence type="ECO:0000313" key="5">
    <source>
        <dbReference type="EMBL" id="MDH2388176.1"/>
    </source>
</evidence>
<dbReference type="Pfam" id="PF00392">
    <property type="entry name" value="GntR"/>
    <property type="match status" value="1"/>
</dbReference>
<sequence>MAMRYQVIADDLRRLIESGELEAGQRLPAEAELASKYMVTNPTLRRALDVLQAEGLVEKYHGRGNFVRKPMPLLTYSIDAAAACHMARSTPGLQVGVTMSRLEADEALSALLQVERGTPLTLYVYISHVGAAPHSLARLYVPRDVADFGVPRSSSAPLGDDVRAGLTSVGVRVASTVERLTARPPTAEEAHTLGIAASRPVLSIQRTATDIAGRIVEWTFLTLPGDRTEAVFTSRTAKNSLEATR</sequence>
<keyword evidence="1" id="KW-0805">Transcription regulation</keyword>
<gene>
    <name evidence="5" type="ORF">QCN29_05100</name>
</gene>
<keyword evidence="3" id="KW-0804">Transcription</keyword>
<dbReference type="PANTHER" id="PTHR44846:SF17">
    <property type="entry name" value="GNTR-FAMILY TRANSCRIPTIONAL REGULATOR"/>
    <property type="match status" value="1"/>
</dbReference>
<accession>A0ABT6HHV4</accession>
<dbReference type="Gene3D" id="1.10.10.10">
    <property type="entry name" value="Winged helix-like DNA-binding domain superfamily/Winged helix DNA-binding domain"/>
    <property type="match status" value="1"/>
</dbReference>
<dbReference type="CDD" id="cd07377">
    <property type="entry name" value="WHTH_GntR"/>
    <property type="match status" value="1"/>
</dbReference>
<dbReference type="EMBL" id="JARWBG010000004">
    <property type="protein sequence ID" value="MDH2388176.1"/>
    <property type="molecule type" value="Genomic_DNA"/>
</dbReference>
<dbReference type="SMART" id="SM00866">
    <property type="entry name" value="UTRA"/>
    <property type="match status" value="1"/>
</dbReference>
<dbReference type="PANTHER" id="PTHR44846">
    <property type="entry name" value="MANNOSYL-D-GLYCERATE TRANSPORT/METABOLISM SYSTEM REPRESSOR MNGR-RELATED"/>
    <property type="match status" value="1"/>
</dbReference>
<dbReference type="Pfam" id="PF07702">
    <property type="entry name" value="UTRA"/>
    <property type="match status" value="1"/>
</dbReference>
<reference evidence="5 6" key="1">
    <citation type="submission" date="2023-04" db="EMBL/GenBank/DDBJ databases">
        <title>Streptomyces chengmaiensis sp. nov. isolated from the stem of mangrove plant in Hainan.</title>
        <authorList>
            <person name="Huang X."/>
            <person name="Zhou S."/>
            <person name="Chu X."/>
            <person name="Xie Y."/>
            <person name="Lin Y."/>
        </authorList>
    </citation>
    <scope>NUCLEOTIDE SEQUENCE [LARGE SCALE GENOMIC DNA]</scope>
    <source>
        <strain evidence="5 6">HNM0663</strain>
    </source>
</reference>
<feature type="domain" description="HTH gntR-type" evidence="4">
    <location>
        <begin position="2"/>
        <end position="70"/>
    </location>
</feature>
<proteinExistence type="predicted"/>
<keyword evidence="6" id="KW-1185">Reference proteome</keyword>
<name>A0ABT6HHV4_9ACTN</name>
<dbReference type="PRINTS" id="PR00035">
    <property type="entry name" value="HTHGNTR"/>
</dbReference>
<dbReference type="Gene3D" id="3.40.1410.10">
    <property type="entry name" value="Chorismate lyase-like"/>
    <property type="match status" value="1"/>
</dbReference>
<evidence type="ECO:0000256" key="1">
    <source>
        <dbReference type="ARBA" id="ARBA00023015"/>
    </source>
</evidence>
<dbReference type="Proteomes" id="UP001223144">
    <property type="component" value="Unassembled WGS sequence"/>
</dbReference>
<dbReference type="InterPro" id="IPR028978">
    <property type="entry name" value="Chorismate_lyase_/UTRA_dom_sf"/>
</dbReference>
<dbReference type="InterPro" id="IPR050679">
    <property type="entry name" value="Bact_HTH_transcr_reg"/>
</dbReference>
<dbReference type="InterPro" id="IPR036390">
    <property type="entry name" value="WH_DNA-bd_sf"/>
</dbReference>
<dbReference type="PROSITE" id="PS50949">
    <property type="entry name" value="HTH_GNTR"/>
    <property type="match status" value="1"/>
</dbReference>
<evidence type="ECO:0000256" key="3">
    <source>
        <dbReference type="ARBA" id="ARBA00023163"/>
    </source>
</evidence>
<evidence type="ECO:0000313" key="6">
    <source>
        <dbReference type="Proteomes" id="UP001223144"/>
    </source>
</evidence>
<keyword evidence="2" id="KW-0238">DNA-binding</keyword>
<dbReference type="InterPro" id="IPR036388">
    <property type="entry name" value="WH-like_DNA-bd_sf"/>
</dbReference>
<evidence type="ECO:0000256" key="2">
    <source>
        <dbReference type="ARBA" id="ARBA00023125"/>
    </source>
</evidence>